<dbReference type="EMBL" id="JAJVDC020000010">
    <property type="protein sequence ID" value="KAL1635638.1"/>
    <property type="molecule type" value="Genomic_DNA"/>
</dbReference>
<feature type="domain" description="Oxidoreductase acuF-like C2H2 type zinc-finger" evidence="2">
    <location>
        <begin position="299"/>
        <end position="320"/>
    </location>
</feature>
<dbReference type="Pfam" id="PF26082">
    <property type="entry name" value="zf-C2H2_AcuF"/>
    <property type="match status" value="1"/>
</dbReference>
<evidence type="ECO:0000313" key="3">
    <source>
        <dbReference type="EMBL" id="KAL1635638.1"/>
    </source>
</evidence>
<dbReference type="Proteomes" id="UP001521116">
    <property type="component" value="Unassembled WGS sequence"/>
</dbReference>
<accession>A0ABR3T7V7</accession>
<proteinExistence type="predicted"/>
<evidence type="ECO:0000313" key="4">
    <source>
        <dbReference type="Proteomes" id="UP001521116"/>
    </source>
</evidence>
<dbReference type="PANTHER" id="PTHR35391">
    <property type="entry name" value="C2H2-TYPE DOMAIN-CONTAINING PROTEIN-RELATED"/>
    <property type="match status" value="1"/>
</dbReference>
<evidence type="ECO:0000256" key="1">
    <source>
        <dbReference type="SAM" id="MobiDB-lite"/>
    </source>
</evidence>
<sequence length="320" mass="35827">MTDAVSPEETGPFGTSIAASVKRCLRSFDDLRQELHRATNKFSSEISISDVDDETGRFRVWAGNIGAHQMGLRLLDYRLRDASHIKSRVQSLLQDLYHILRDVSGEKTPWDKVLLGSDSASSDSESNSEDSDDDTELRQLAVSIRKRVTLLLRVSMSIRNPAAHDQLRRPVNIDTSYYEQFDIGHVQSKFPNAPKALVVSLGKAISRRRQYFKYRESHAKKLSFGITLQDGDARTEPQPQSTVASSLPQNVKEDTVLDIEAEEKQSESGFTQTSFATSANEMSNQGLKIPPLPKQAEGGGPFECPFCFMIISISTRRTWK</sequence>
<feature type="compositionally biased region" description="Acidic residues" evidence="1">
    <location>
        <begin position="126"/>
        <end position="135"/>
    </location>
</feature>
<reference evidence="3 4" key="1">
    <citation type="submission" date="2024-02" db="EMBL/GenBank/DDBJ databases">
        <title>De novo assembly and annotation of 12 fungi associated with fruit tree decline syndrome in Ontario, Canada.</title>
        <authorList>
            <person name="Sulman M."/>
            <person name="Ellouze W."/>
            <person name="Ilyukhin E."/>
        </authorList>
    </citation>
    <scope>NUCLEOTIDE SEQUENCE [LARGE SCALE GENOMIC DNA]</scope>
    <source>
        <strain evidence="3 4">M1-105</strain>
    </source>
</reference>
<dbReference type="InterPro" id="IPR058925">
    <property type="entry name" value="zf-C2H2_AcuF"/>
</dbReference>
<keyword evidence="4" id="KW-1185">Reference proteome</keyword>
<name>A0ABR3T7V7_9PEZI</name>
<gene>
    <name evidence="3" type="ORF">SLS56_001691</name>
</gene>
<protein>
    <recommendedName>
        <fullName evidence="2">Oxidoreductase acuF-like C2H2 type zinc-finger domain-containing protein</fullName>
    </recommendedName>
</protein>
<feature type="region of interest" description="Disordered" evidence="1">
    <location>
        <begin position="114"/>
        <end position="135"/>
    </location>
</feature>
<evidence type="ECO:0000259" key="2">
    <source>
        <dbReference type="Pfam" id="PF26082"/>
    </source>
</evidence>
<dbReference type="PANTHER" id="PTHR35391:SF7">
    <property type="entry name" value="C2H2-TYPE DOMAIN-CONTAINING PROTEIN"/>
    <property type="match status" value="1"/>
</dbReference>
<comment type="caution">
    <text evidence="3">The sequence shown here is derived from an EMBL/GenBank/DDBJ whole genome shotgun (WGS) entry which is preliminary data.</text>
</comment>
<organism evidence="3 4">
    <name type="scientific">Neofusicoccum ribis</name>
    <dbReference type="NCBI Taxonomy" id="45134"/>
    <lineage>
        <taxon>Eukaryota</taxon>
        <taxon>Fungi</taxon>
        <taxon>Dikarya</taxon>
        <taxon>Ascomycota</taxon>
        <taxon>Pezizomycotina</taxon>
        <taxon>Dothideomycetes</taxon>
        <taxon>Dothideomycetes incertae sedis</taxon>
        <taxon>Botryosphaeriales</taxon>
        <taxon>Botryosphaeriaceae</taxon>
        <taxon>Neofusicoccum</taxon>
    </lineage>
</organism>